<gene>
    <name evidence="2" type="ORF">SAMN05444359_10699</name>
</gene>
<dbReference type="EMBL" id="FOFB01000006">
    <property type="protein sequence ID" value="SEQ15905.1"/>
    <property type="molecule type" value="Genomic_DNA"/>
</dbReference>
<name>A0A1H9DQY5_9BACT</name>
<dbReference type="RefSeq" id="WP_090166739.1">
    <property type="nucleotide sequence ID" value="NZ_FOFB01000006.1"/>
</dbReference>
<organism evidence="2 3">
    <name type="scientific">Neolewinella agarilytica</name>
    <dbReference type="NCBI Taxonomy" id="478744"/>
    <lineage>
        <taxon>Bacteria</taxon>
        <taxon>Pseudomonadati</taxon>
        <taxon>Bacteroidota</taxon>
        <taxon>Saprospiria</taxon>
        <taxon>Saprospirales</taxon>
        <taxon>Lewinellaceae</taxon>
        <taxon>Neolewinella</taxon>
    </lineage>
</organism>
<evidence type="ECO:0000313" key="2">
    <source>
        <dbReference type="EMBL" id="SEQ15905.1"/>
    </source>
</evidence>
<sequence length="347" mass="39594">MKPYLLLALLLFTWTCAHAQNDIKRGTTNIALIKNPYGQIIDSISIKSSLDEGPAGFPFPDDTLYLDLDIFLPIDELTIETFAGGHAFGPQNCWVDPPYADIHLSISAGRNMIDSVSQSPVNRYFRSLLPALTQVQGPKALKAVSRHLISEVSSSLMAYPFVDIFMAQPNFDRKDIEYLRSVFPFNVAWLQGHPYMTRQFDRVKLMLEVVPKRLSKEVYVRPDGSSELFVLPRKGFSLLNFYSSDDPSSEQDHQTLQMPAVRDSILRDIPVISISNDRSKTRWSRYTKGKKFDWLHYWRPPGDNPLADHYDFFPGSTYVLLHRGKVVEGIYPNLTLALKAVQYQQKD</sequence>
<dbReference type="AlphaFoldDB" id="A0A1H9DQY5"/>
<dbReference type="Proteomes" id="UP000199021">
    <property type="component" value="Unassembled WGS sequence"/>
</dbReference>
<keyword evidence="1" id="KW-0732">Signal</keyword>
<reference evidence="3" key="1">
    <citation type="submission" date="2016-10" db="EMBL/GenBank/DDBJ databases">
        <authorList>
            <person name="Varghese N."/>
            <person name="Submissions S."/>
        </authorList>
    </citation>
    <scope>NUCLEOTIDE SEQUENCE [LARGE SCALE GENOMIC DNA]</scope>
    <source>
        <strain evidence="3">DSM 24740</strain>
    </source>
</reference>
<dbReference type="InParanoid" id="A0A1H9DQY5"/>
<proteinExistence type="predicted"/>
<dbReference type="Gene3D" id="3.40.30.10">
    <property type="entry name" value="Glutaredoxin"/>
    <property type="match status" value="1"/>
</dbReference>
<dbReference type="STRING" id="478744.SAMN05444359_10699"/>
<protein>
    <submittedName>
        <fullName evidence="2">Uncharacterized protein</fullName>
    </submittedName>
</protein>
<feature type="signal peptide" evidence="1">
    <location>
        <begin position="1"/>
        <end position="19"/>
    </location>
</feature>
<accession>A0A1H9DQY5</accession>
<keyword evidence="3" id="KW-1185">Reference proteome</keyword>
<dbReference type="OrthoDB" id="1491117at2"/>
<evidence type="ECO:0000256" key="1">
    <source>
        <dbReference type="SAM" id="SignalP"/>
    </source>
</evidence>
<feature type="chain" id="PRO_5011657631" evidence="1">
    <location>
        <begin position="20"/>
        <end position="347"/>
    </location>
</feature>
<evidence type="ECO:0000313" key="3">
    <source>
        <dbReference type="Proteomes" id="UP000199021"/>
    </source>
</evidence>